<organism evidence="2 3">
    <name type="scientific">Gimesia aquarii</name>
    <dbReference type="NCBI Taxonomy" id="2527964"/>
    <lineage>
        <taxon>Bacteria</taxon>
        <taxon>Pseudomonadati</taxon>
        <taxon>Planctomycetota</taxon>
        <taxon>Planctomycetia</taxon>
        <taxon>Planctomycetales</taxon>
        <taxon>Planctomycetaceae</taxon>
        <taxon>Gimesia</taxon>
    </lineage>
</organism>
<dbReference type="AlphaFoldDB" id="A0A517VQS4"/>
<proteinExistence type="predicted"/>
<reference evidence="2 3" key="1">
    <citation type="submission" date="2019-03" db="EMBL/GenBank/DDBJ databases">
        <title>Deep-cultivation of Planctomycetes and their phenomic and genomic characterization uncovers novel biology.</title>
        <authorList>
            <person name="Wiegand S."/>
            <person name="Jogler M."/>
            <person name="Boedeker C."/>
            <person name="Pinto D."/>
            <person name="Vollmers J."/>
            <person name="Rivas-Marin E."/>
            <person name="Kohn T."/>
            <person name="Peeters S.H."/>
            <person name="Heuer A."/>
            <person name="Rast P."/>
            <person name="Oberbeckmann S."/>
            <person name="Bunk B."/>
            <person name="Jeske O."/>
            <person name="Meyerdierks A."/>
            <person name="Storesund J.E."/>
            <person name="Kallscheuer N."/>
            <person name="Luecker S."/>
            <person name="Lage O.M."/>
            <person name="Pohl T."/>
            <person name="Merkel B.J."/>
            <person name="Hornburger P."/>
            <person name="Mueller R.-W."/>
            <person name="Bruemmer F."/>
            <person name="Labrenz M."/>
            <person name="Spormann A.M."/>
            <person name="Op den Camp H."/>
            <person name="Overmann J."/>
            <person name="Amann R."/>
            <person name="Jetten M.S.M."/>
            <person name="Mascher T."/>
            <person name="Medema M.H."/>
            <person name="Devos D.P."/>
            <person name="Kaster A.-K."/>
            <person name="Ovreas L."/>
            <person name="Rohde M."/>
            <person name="Galperin M.Y."/>
            <person name="Jogler C."/>
        </authorList>
    </citation>
    <scope>NUCLEOTIDE SEQUENCE [LARGE SCALE GENOMIC DNA]</scope>
    <source>
        <strain evidence="2 3">V144</strain>
    </source>
</reference>
<sequence length="237" mass="26884" precursor="true">MYVRYIAIPISLLFFCACFSSCHRGISTSASRPTEELPQLSDASDIPAYFFNKPVIAVFQTRCAPYPDDMFRPEITFAVWDNGTFLLNENRNYVTGALSGQSLSYVNNTMKNKKYCSYLTKWLPQYPHSDCYYSILSIGSKDYSAKSSFRLTGANDLNDMSGFQKSNKSRIVYIRKTNDTIKEHLKNRTASAISLSEADVMQIISQWGYGPPYLTNEEIKEITQRGYGLDDNSSNTD</sequence>
<dbReference type="KEGG" id="gaw:V144x_08160"/>
<accession>A0A517VQS4</accession>
<dbReference type="RefSeq" id="WP_144981714.1">
    <property type="nucleotide sequence ID" value="NZ_CP037920.1"/>
</dbReference>
<protein>
    <recommendedName>
        <fullName evidence="4">Lipoprotein</fullName>
    </recommendedName>
</protein>
<dbReference type="PROSITE" id="PS51257">
    <property type="entry name" value="PROKAR_LIPOPROTEIN"/>
    <property type="match status" value="1"/>
</dbReference>
<name>A0A517VQS4_9PLAN</name>
<evidence type="ECO:0000313" key="3">
    <source>
        <dbReference type="Proteomes" id="UP000318704"/>
    </source>
</evidence>
<dbReference type="Proteomes" id="UP000318704">
    <property type="component" value="Chromosome"/>
</dbReference>
<feature type="signal peptide" evidence="1">
    <location>
        <begin position="1"/>
        <end position="24"/>
    </location>
</feature>
<evidence type="ECO:0000313" key="2">
    <source>
        <dbReference type="EMBL" id="QDT95374.1"/>
    </source>
</evidence>
<keyword evidence="1" id="KW-0732">Signal</keyword>
<dbReference type="EMBL" id="CP037920">
    <property type="protein sequence ID" value="QDT95374.1"/>
    <property type="molecule type" value="Genomic_DNA"/>
</dbReference>
<gene>
    <name evidence="2" type="ORF">V144x_08160</name>
</gene>
<evidence type="ECO:0008006" key="4">
    <source>
        <dbReference type="Google" id="ProtNLM"/>
    </source>
</evidence>
<evidence type="ECO:0000256" key="1">
    <source>
        <dbReference type="SAM" id="SignalP"/>
    </source>
</evidence>
<feature type="chain" id="PRO_5021992634" description="Lipoprotein" evidence="1">
    <location>
        <begin position="25"/>
        <end position="237"/>
    </location>
</feature>